<dbReference type="InterPro" id="IPR036388">
    <property type="entry name" value="WH-like_DNA-bd_sf"/>
</dbReference>
<evidence type="ECO:0000313" key="7">
    <source>
        <dbReference type="Proteomes" id="UP000035170"/>
    </source>
</evidence>
<dbReference type="InterPro" id="IPR050389">
    <property type="entry name" value="LysR-type_TF"/>
</dbReference>
<keyword evidence="2" id="KW-0805">Transcription regulation</keyword>
<dbReference type="CDD" id="cd08417">
    <property type="entry name" value="PBP2_Nitroaromatics_like"/>
    <property type="match status" value="1"/>
</dbReference>
<dbReference type="PATRIC" id="fig|34073.19.peg.618"/>
<sequence length="313" mass="34683">MLDMKRSELYLLISLDILLDELNVTRAAQRLHISQPTLSGHLSRLRELFQDPLLVPSETGRGMVPTERALALRSSLADALARLREAVAQPHEFDPQTSARTFVVASNDSVFTILALDVMTEVMSYGNPELRMSVVPADDAGLVERMARREVDLFLGDIDKVPETLKARFLLSDDFVLAQRRGHPRGIGAPSLAEYCALHHVVVSSRADFSTPVDAVLAKLGVQRNVVASVPSYNQVALVLSQTDGVASLPRKLLQRYAAFVDLIPLPFRIPSFRLAMAWHPRAQSDPAGIWIRDRFLKIGEQARIEHPGLDSP</sequence>
<protein>
    <submittedName>
        <fullName evidence="6">Nodulation protein D 2</fullName>
    </submittedName>
</protein>
<gene>
    <name evidence="6" type="primary">nodD21</name>
    <name evidence="6" type="ORF">VPARA_06110</name>
</gene>
<dbReference type="InterPro" id="IPR036390">
    <property type="entry name" value="WH_DNA-bd_sf"/>
</dbReference>
<dbReference type="SUPFAM" id="SSF46785">
    <property type="entry name" value="Winged helix' DNA-binding domain"/>
    <property type="match status" value="1"/>
</dbReference>
<accession>A0A0H2M6V0</accession>
<name>A0A0H2M6V0_VARPD</name>
<dbReference type="GO" id="GO:0003700">
    <property type="term" value="F:DNA-binding transcription factor activity"/>
    <property type="evidence" value="ECO:0007669"/>
    <property type="project" value="InterPro"/>
</dbReference>
<dbReference type="PROSITE" id="PS50931">
    <property type="entry name" value="HTH_LYSR"/>
    <property type="match status" value="1"/>
</dbReference>
<dbReference type="PANTHER" id="PTHR30118:SF15">
    <property type="entry name" value="TRANSCRIPTIONAL REGULATORY PROTEIN"/>
    <property type="match status" value="1"/>
</dbReference>
<dbReference type="GO" id="GO:0003677">
    <property type="term" value="F:DNA binding"/>
    <property type="evidence" value="ECO:0007669"/>
    <property type="project" value="UniProtKB-KW"/>
</dbReference>
<dbReference type="Pfam" id="PF03466">
    <property type="entry name" value="LysR_substrate"/>
    <property type="match status" value="1"/>
</dbReference>
<dbReference type="RefSeq" id="WP_033999070.1">
    <property type="nucleotide sequence ID" value="NZ_JZWI01000004.1"/>
</dbReference>
<dbReference type="Gene3D" id="3.40.190.10">
    <property type="entry name" value="Periplasmic binding protein-like II"/>
    <property type="match status" value="2"/>
</dbReference>
<evidence type="ECO:0000256" key="2">
    <source>
        <dbReference type="ARBA" id="ARBA00023015"/>
    </source>
</evidence>
<dbReference type="Proteomes" id="UP000035170">
    <property type="component" value="Unassembled WGS sequence"/>
</dbReference>
<evidence type="ECO:0000256" key="1">
    <source>
        <dbReference type="ARBA" id="ARBA00009437"/>
    </source>
</evidence>
<comment type="caution">
    <text evidence="6">The sequence shown here is derived from an EMBL/GenBank/DDBJ whole genome shotgun (WGS) entry which is preliminary data.</text>
</comment>
<dbReference type="EMBL" id="JZWI01000004">
    <property type="protein sequence ID" value="KLN58068.1"/>
    <property type="molecule type" value="Genomic_DNA"/>
</dbReference>
<keyword evidence="4" id="KW-0804">Transcription</keyword>
<dbReference type="Gene3D" id="1.10.10.10">
    <property type="entry name" value="Winged helix-like DNA-binding domain superfamily/Winged helix DNA-binding domain"/>
    <property type="match status" value="1"/>
</dbReference>
<organism evidence="6 7">
    <name type="scientific">Variovorax paradoxus</name>
    <dbReference type="NCBI Taxonomy" id="34073"/>
    <lineage>
        <taxon>Bacteria</taxon>
        <taxon>Pseudomonadati</taxon>
        <taxon>Pseudomonadota</taxon>
        <taxon>Betaproteobacteria</taxon>
        <taxon>Burkholderiales</taxon>
        <taxon>Comamonadaceae</taxon>
        <taxon>Variovorax</taxon>
    </lineage>
</organism>
<comment type="similarity">
    <text evidence="1">Belongs to the LysR transcriptional regulatory family.</text>
</comment>
<evidence type="ECO:0000256" key="3">
    <source>
        <dbReference type="ARBA" id="ARBA00023125"/>
    </source>
</evidence>
<dbReference type="AlphaFoldDB" id="A0A0H2M6V0"/>
<evidence type="ECO:0000256" key="4">
    <source>
        <dbReference type="ARBA" id="ARBA00023163"/>
    </source>
</evidence>
<evidence type="ECO:0000313" key="6">
    <source>
        <dbReference type="EMBL" id="KLN58068.1"/>
    </source>
</evidence>
<keyword evidence="3" id="KW-0238">DNA-binding</keyword>
<dbReference type="PANTHER" id="PTHR30118">
    <property type="entry name" value="HTH-TYPE TRANSCRIPTIONAL REGULATOR LEUO-RELATED"/>
    <property type="match status" value="1"/>
</dbReference>
<feature type="domain" description="HTH lysR-type" evidence="5">
    <location>
        <begin position="8"/>
        <end position="66"/>
    </location>
</feature>
<dbReference type="Pfam" id="PF00126">
    <property type="entry name" value="HTH_1"/>
    <property type="match status" value="1"/>
</dbReference>
<dbReference type="SUPFAM" id="SSF53850">
    <property type="entry name" value="Periplasmic binding protein-like II"/>
    <property type="match status" value="1"/>
</dbReference>
<dbReference type="InterPro" id="IPR037402">
    <property type="entry name" value="YidZ_PBP2"/>
</dbReference>
<dbReference type="InterPro" id="IPR005119">
    <property type="entry name" value="LysR_subst-bd"/>
</dbReference>
<evidence type="ECO:0000259" key="5">
    <source>
        <dbReference type="PROSITE" id="PS50931"/>
    </source>
</evidence>
<reference evidence="6 7" key="1">
    <citation type="submission" date="2015-03" db="EMBL/GenBank/DDBJ databases">
        <title>Genome sequence of Variovorax paradoxus TBEA6.</title>
        <authorList>
            <person name="Poehlein A."/>
            <person name="Schuldes J."/>
            <person name="Wuebbeler J.H."/>
            <person name="Hiessl S."/>
            <person name="Steinbuechel A."/>
            <person name="Daniel R."/>
        </authorList>
    </citation>
    <scope>NUCLEOTIDE SEQUENCE [LARGE SCALE GENOMIC DNA]</scope>
    <source>
        <strain evidence="6 7">TBEA6</strain>
    </source>
</reference>
<keyword evidence="7" id="KW-1185">Reference proteome</keyword>
<proteinExistence type="inferred from homology"/>
<dbReference type="InterPro" id="IPR000847">
    <property type="entry name" value="LysR_HTH_N"/>
</dbReference>